<comment type="caution">
    <text evidence="4">The sequence shown here is derived from an EMBL/GenBank/DDBJ whole genome shotgun (WGS) entry which is preliminary data.</text>
</comment>
<feature type="region of interest" description="Disordered" evidence="2">
    <location>
        <begin position="599"/>
        <end position="623"/>
    </location>
</feature>
<reference evidence="4" key="1">
    <citation type="journal article" date="2019" name="Sci. Rep.">
        <title>Draft genome of Tanacetum cinerariifolium, the natural source of mosquito coil.</title>
        <authorList>
            <person name="Yamashiro T."/>
            <person name="Shiraishi A."/>
            <person name="Satake H."/>
            <person name="Nakayama K."/>
        </authorList>
    </citation>
    <scope>NUCLEOTIDE SEQUENCE</scope>
</reference>
<dbReference type="Pfam" id="PF14223">
    <property type="entry name" value="Retrotran_gag_2"/>
    <property type="match status" value="1"/>
</dbReference>
<evidence type="ECO:0000313" key="4">
    <source>
        <dbReference type="EMBL" id="GEU68562.1"/>
    </source>
</evidence>
<evidence type="ECO:0000259" key="3">
    <source>
        <dbReference type="Pfam" id="PF07727"/>
    </source>
</evidence>
<keyword evidence="1" id="KW-0175">Coiled coil</keyword>
<dbReference type="InterPro" id="IPR013103">
    <property type="entry name" value="RVT_2"/>
</dbReference>
<feature type="domain" description="Reverse transcriptase Ty1/copia-type" evidence="3">
    <location>
        <begin position="943"/>
        <end position="1012"/>
    </location>
</feature>
<proteinExistence type="predicted"/>
<evidence type="ECO:0000256" key="1">
    <source>
        <dbReference type="SAM" id="Coils"/>
    </source>
</evidence>
<evidence type="ECO:0000256" key="2">
    <source>
        <dbReference type="SAM" id="MobiDB-lite"/>
    </source>
</evidence>
<sequence length="1052" mass="119510">MESLSPQVVSAAKLPILNPNEFDLWKMRIEQYFLMTDYSLWEVILNGDSPAPTRFIEGVVQPVALTTVEQRLARKNELKAHGTLLMALPDKNQLKFNIHKDAKTLMEAIEKRFGGNKETKKVQKTFLKQQYENFTGSSSESLEQIHDRLQKLINLEEQSLDDLFNSLKIYEAEVKSSSSTITSTQNIAFVSSQTTKSTNDQVSVVACVSAASAQIPVSAIPKQIDADDLEEMDLKWQMAMKRHFAMECRSPKDTRRKVAAEPQRRNVPVETSTSNALVSQCDGVGSYDWSFQVEDGPTNYALMAFTSSSSSSSDNEAPSCSKACTKAYATLQSHYDKLIYDFRKSQFDVISYKTGLESVEDILLVYQQNESVFEEDIKLLKLKVQLRYNALVVLRQNLEKAEQKRDDLKLKLEKFQTFSKNLSQILASQTNDKTGLGYNTQVFTSFIFECDENFTSNTDESLPASPIYDSFVQPSEQVKTPRTFVKPVETSISATNYKTAIPKPKSNGNSKIRKACFVCKSLTHLIQDCEYYDKKMDQTPARTHAQRGNHQQYARMTLPNPQQHVVPTTVLTKSKLVPITAARLVTVVVLKPHVTRPRPTKTIVTKPHSPPRRTINRSPSPKASTFSLKVTASKAPMVHVVKGVQETGYVAFGGNPKGGKICSKDPLCKFNEKFDEVFLVGYSNTDDDATFESEKPEFKGEKHVSEVCVSPSSITQTKKHDDKTKREAKGKSLVESLTGYRNLKLEDITYSDDEEDVGAKADFTNLETTITISPIPTTRTHKDHHVTQIIGGLLQFKMQKVWVLVDLPNRKRAIGTKWVFRNKKNEKGIVVRNKARLVAQRHTQEEGVDYEEVFAPVARIEAIRLFLAYASFIGLWCTKWMLKVLSCMELLRKMYMFVNLYDLNTLIILTRFTKWSRYYMDYIKLLELGMKLWPIIFWKMFSKRKDRSDIVYQKGKKGDILLVQIYVDDIILGSTNKDLCKAFEKSMKDKFQMSSVGEVTFFLGLQVKQKPDWISSLGEDCWVINTYCCQVKLMLLDNAAELRLLEQSVAVG</sequence>
<dbReference type="Pfam" id="PF07727">
    <property type="entry name" value="RVT_2"/>
    <property type="match status" value="2"/>
</dbReference>
<organism evidence="4">
    <name type="scientific">Tanacetum cinerariifolium</name>
    <name type="common">Dalmatian daisy</name>
    <name type="synonym">Chrysanthemum cinerariifolium</name>
    <dbReference type="NCBI Taxonomy" id="118510"/>
    <lineage>
        <taxon>Eukaryota</taxon>
        <taxon>Viridiplantae</taxon>
        <taxon>Streptophyta</taxon>
        <taxon>Embryophyta</taxon>
        <taxon>Tracheophyta</taxon>
        <taxon>Spermatophyta</taxon>
        <taxon>Magnoliopsida</taxon>
        <taxon>eudicotyledons</taxon>
        <taxon>Gunneridae</taxon>
        <taxon>Pentapetalae</taxon>
        <taxon>asterids</taxon>
        <taxon>campanulids</taxon>
        <taxon>Asterales</taxon>
        <taxon>Asteraceae</taxon>
        <taxon>Asteroideae</taxon>
        <taxon>Anthemideae</taxon>
        <taxon>Anthemidinae</taxon>
        <taxon>Tanacetum</taxon>
    </lineage>
</organism>
<name>A0A6L2M7G7_TANCI</name>
<feature type="region of interest" description="Disordered" evidence="2">
    <location>
        <begin position="711"/>
        <end position="731"/>
    </location>
</feature>
<accession>A0A6L2M7G7</accession>
<protein>
    <recommendedName>
        <fullName evidence="3">Reverse transcriptase Ty1/copia-type domain-containing protein</fullName>
    </recommendedName>
</protein>
<feature type="coiled-coil region" evidence="1">
    <location>
        <begin position="391"/>
        <end position="418"/>
    </location>
</feature>
<feature type="domain" description="Reverse transcriptase Ty1/copia-type" evidence="3">
    <location>
        <begin position="800"/>
        <end position="871"/>
    </location>
</feature>
<dbReference type="EMBL" id="BKCJ010005773">
    <property type="protein sequence ID" value="GEU68562.1"/>
    <property type="molecule type" value="Genomic_DNA"/>
</dbReference>
<dbReference type="AlphaFoldDB" id="A0A6L2M7G7"/>
<gene>
    <name evidence="4" type="ORF">Tci_040540</name>
</gene>
<feature type="compositionally biased region" description="Basic and acidic residues" evidence="2">
    <location>
        <begin position="718"/>
        <end position="731"/>
    </location>
</feature>